<feature type="signal peptide" evidence="6">
    <location>
        <begin position="1"/>
        <end position="28"/>
    </location>
</feature>
<evidence type="ECO:0000256" key="6">
    <source>
        <dbReference type="SAM" id="SignalP"/>
    </source>
</evidence>
<comment type="caution">
    <text evidence="8">The sequence shown here is derived from an EMBL/GenBank/DDBJ whole genome shotgun (WGS) entry which is preliminary data.</text>
</comment>
<dbReference type="Proteomes" id="UP000271974">
    <property type="component" value="Unassembled WGS sequence"/>
</dbReference>
<reference evidence="8 9" key="1">
    <citation type="submission" date="2019-01" db="EMBL/GenBank/DDBJ databases">
        <title>A draft genome assembly of the solar-powered sea slug Elysia chlorotica.</title>
        <authorList>
            <person name="Cai H."/>
            <person name="Li Q."/>
            <person name="Fang X."/>
            <person name="Li J."/>
            <person name="Curtis N.E."/>
            <person name="Altenburger A."/>
            <person name="Shibata T."/>
            <person name="Feng M."/>
            <person name="Maeda T."/>
            <person name="Schwartz J.A."/>
            <person name="Shigenobu S."/>
            <person name="Lundholm N."/>
            <person name="Nishiyama T."/>
            <person name="Yang H."/>
            <person name="Hasebe M."/>
            <person name="Li S."/>
            <person name="Pierce S.K."/>
            <person name="Wang J."/>
        </authorList>
    </citation>
    <scope>NUCLEOTIDE SEQUENCE [LARGE SCALE GENOMIC DNA]</scope>
    <source>
        <strain evidence="8">EC2010</strain>
        <tissue evidence="8">Whole organism of an adult</tissue>
    </source>
</reference>
<dbReference type="PROSITE" id="PS00022">
    <property type="entry name" value="EGF_1"/>
    <property type="match status" value="1"/>
</dbReference>
<feature type="chain" id="PRO_5018781562" description="EGF-like domain-containing protein" evidence="6">
    <location>
        <begin position="29"/>
        <end position="264"/>
    </location>
</feature>
<evidence type="ECO:0000313" key="9">
    <source>
        <dbReference type="Proteomes" id="UP000271974"/>
    </source>
</evidence>
<dbReference type="Pfam" id="PF09443">
    <property type="entry name" value="CFC"/>
    <property type="match status" value="1"/>
</dbReference>
<evidence type="ECO:0000256" key="5">
    <source>
        <dbReference type="SAM" id="MobiDB-lite"/>
    </source>
</evidence>
<feature type="compositionally biased region" description="Polar residues" evidence="5">
    <location>
        <begin position="38"/>
        <end position="48"/>
    </location>
</feature>
<dbReference type="SUPFAM" id="SSF57196">
    <property type="entry name" value="EGF/Laminin"/>
    <property type="match status" value="1"/>
</dbReference>
<dbReference type="AlphaFoldDB" id="A0A3S0ZZK8"/>
<keyword evidence="4" id="KW-0325">Glycoprotein</keyword>
<comment type="similarity">
    <text evidence="1">Belongs to the EGF-CFC (Cripto-1/FRL1/Cryptic) family.</text>
</comment>
<keyword evidence="3" id="KW-1015">Disulfide bond</keyword>
<feature type="domain" description="EGF-like" evidence="7">
    <location>
        <begin position="96"/>
        <end position="107"/>
    </location>
</feature>
<evidence type="ECO:0000256" key="3">
    <source>
        <dbReference type="ARBA" id="ARBA00023157"/>
    </source>
</evidence>
<evidence type="ECO:0000256" key="1">
    <source>
        <dbReference type="ARBA" id="ARBA00007384"/>
    </source>
</evidence>
<dbReference type="OrthoDB" id="9893603at2759"/>
<organism evidence="8 9">
    <name type="scientific">Elysia chlorotica</name>
    <name type="common">Eastern emerald elysia</name>
    <name type="synonym">Sea slug</name>
    <dbReference type="NCBI Taxonomy" id="188477"/>
    <lineage>
        <taxon>Eukaryota</taxon>
        <taxon>Metazoa</taxon>
        <taxon>Spiralia</taxon>
        <taxon>Lophotrochozoa</taxon>
        <taxon>Mollusca</taxon>
        <taxon>Gastropoda</taxon>
        <taxon>Heterobranchia</taxon>
        <taxon>Euthyneura</taxon>
        <taxon>Panpulmonata</taxon>
        <taxon>Sacoglossa</taxon>
        <taxon>Placobranchoidea</taxon>
        <taxon>Plakobranchidae</taxon>
        <taxon>Elysia</taxon>
    </lineage>
</organism>
<dbReference type="GO" id="GO:0007165">
    <property type="term" value="P:signal transduction"/>
    <property type="evidence" value="ECO:0007669"/>
    <property type="project" value="UniProtKB-ARBA"/>
</dbReference>
<name>A0A3S0ZZK8_ELYCH</name>
<keyword evidence="2" id="KW-0245">EGF-like domain</keyword>
<protein>
    <recommendedName>
        <fullName evidence="7">EGF-like domain-containing protein</fullName>
    </recommendedName>
</protein>
<dbReference type="InterPro" id="IPR019011">
    <property type="entry name" value="Cryptic/Cripto_CFC-dom"/>
</dbReference>
<sequence>MLPAQKLWYCVSSLQWIVHLALLTQAHSSGTHPKGNHPDNSVPTSTAPPQLPSLLRARPQSPSDWTDRRVDNGGILDRPTTTCCYNGGLCVMGVFCHCSEKYYGFRCEHERVSCGPVQHDQWARLGCNLCRCFDARLHCLANVYSGCEGKPVDEDIRAEEYLDDMEIYPMDEEPSVDIDAYNTDDYYYYWDDGDQVDYVDKSGSGQNHRTSGRGKSRSKGGHSASSVQTWPPCLILLSLCGLVTVLTRSVQLVSQDRKEIFFVS</sequence>
<dbReference type="InterPro" id="IPR000742">
    <property type="entry name" value="EGF"/>
</dbReference>
<feature type="region of interest" description="Disordered" evidence="5">
    <location>
        <begin position="200"/>
        <end position="227"/>
    </location>
</feature>
<dbReference type="STRING" id="188477.A0A3S0ZZK8"/>
<dbReference type="EMBL" id="RQTK01000475">
    <property type="protein sequence ID" value="RUS79033.1"/>
    <property type="molecule type" value="Genomic_DNA"/>
</dbReference>
<evidence type="ECO:0000256" key="4">
    <source>
        <dbReference type="ARBA" id="ARBA00023180"/>
    </source>
</evidence>
<feature type="region of interest" description="Disordered" evidence="5">
    <location>
        <begin position="29"/>
        <end position="72"/>
    </location>
</feature>
<keyword evidence="9" id="KW-1185">Reference proteome</keyword>
<gene>
    <name evidence="8" type="ORF">EGW08_013190</name>
</gene>
<accession>A0A3S0ZZK8</accession>
<keyword evidence="6" id="KW-0732">Signal</keyword>
<evidence type="ECO:0000259" key="7">
    <source>
        <dbReference type="PROSITE" id="PS00022"/>
    </source>
</evidence>
<proteinExistence type="inferred from homology"/>
<evidence type="ECO:0000256" key="2">
    <source>
        <dbReference type="ARBA" id="ARBA00022536"/>
    </source>
</evidence>
<feature type="compositionally biased region" description="Basic residues" evidence="5">
    <location>
        <begin position="210"/>
        <end position="220"/>
    </location>
</feature>
<evidence type="ECO:0000313" key="8">
    <source>
        <dbReference type="EMBL" id="RUS79033.1"/>
    </source>
</evidence>